<evidence type="ECO:0000313" key="2">
    <source>
        <dbReference type="EMBL" id="SPJ91518.1"/>
    </source>
</evidence>
<organism evidence="2 3">
    <name type="scientific">Fusarium torulosum</name>
    <dbReference type="NCBI Taxonomy" id="33205"/>
    <lineage>
        <taxon>Eukaryota</taxon>
        <taxon>Fungi</taxon>
        <taxon>Dikarya</taxon>
        <taxon>Ascomycota</taxon>
        <taxon>Pezizomycotina</taxon>
        <taxon>Sordariomycetes</taxon>
        <taxon>Hypocreomycetidae</taxon>
        <taxon>Hypocreales</taxon>
        <taxon>Nectriaceae</taxon>
        <taxon>Fusarium</taxon>
    </lineage>
</organism>
<dbReference type="Proteomes" id="UP001187734">
    <property type="component" value="Unassembled WGS sequence"/>
</dbReference>
<evidence type="ECO:0000256" key="1">
    <source>
        <dbReference type="SAM" id="MobiDB-lite"/>
    </source>
</evidence>
<gene>
    <name evidence="2" type="ORF">FTOL_13533</name>
</gene>
<accession>A0AAE8SQC4</accession>
<reference evidence="2" key="1">
    <citation type="submission" date="2018-03" db="EMBL/GenBank/DDBJ databases">
        <authorList>
            <person name="Guldener U."/>
        </authorList>
    </citation>
    <scope>NUCLEOTIDE SEQUENCE</scope>
</reference>
<comment type="caution">
    <text evidence="2">The sequence shown here is derived from an EMBL/GenBank/DDBJ whole genome shotgun (WGS) entry which is preliminary data.</text>
</comment>
<sequence>MNLWESESEEETDSEFRSGDQPGDPNQQEDHSEQ</sequence>
<dbReference type="EMBL" id="ONZP01000862">
    <property type="protein sequence ID" value="SPJ91518.1"/>
    <property type="molecule type" value="Genomic_DNA"/>
</dbReference>
<dbReference type="AlphaFoldDB" id="A0AAE8SQC4"/>
<proteinExistence type="predicted"/>
<keyword evidence="3" id="KW-1185">Reference proteome</keyword>
<name>A0AAE8SQC4_9HYPO</name>
<feature type="region of interest" description="Disordered" evidence="1">
    <location>
        <begin position="1"/>
        <end position="34"/>
    </location>
</feature>
<feature type="compositionally biased region" description="Acidic residues" evidence="1">
    <location>
        <begin position="1"/>
        <end position="13"/>
    </location>
</feature>
<evidence type="ECO:0000313" key="3">
    <source>
        <dbReference type="Proteomes" id="UP001187734"/>
    </source>
</evidence>
<protein>
    <submittedName>
        <fullName evidence="2">Uncharacterized protein</fullName>
    </submittedName>
</protein>